<dbReference type="EC" id="3.4.11.2" evidence="4"/>
<sequence length="856" mass="97621">MNIKFSFPFFLAGMLLGACSVQKNTPPPASKQSLAVTEENDSEDVRRLVAAQEAAIKNYRATPERTFDLLHTSLDVRFDKEKKLVFGEANLTLKPYGYPQDRLVLDAQDFDLHEVSMDDSRQQLEFRYDSQQIEIQFPTTLTTADTILINIRYTAHPSRNSGEGSQAITDTQGLYFINPTGEASLPTQIWTQGETDHNSKWFPTIDAPNERATHDLKLTVEEKFTTVSNGELVGQEQLGNGMRRDHWKMSQPSAPYLVAFAVGEFERISSQWKGIPLGYYVEKPFAEGAKKVFGRTPEMLDFYSDLLGVPYPWPKYDQVVVREFVSGAMENTTVSIFMEELNMNAREAIDSEYDGIIAHELFHHWFGDYVTTESWSNLPLNEAFANYGEYLWYEHKEGRDAADLHHIGELETYLWEAEEKQVDLIRFEYAHNEDMFDSHSYAKGGRVLHMLRDYLGDEVFFAGLNNYLTKHAFRSVEIHDLRLALEETSGKDLNWFFEQWFLASGHPVLEIDFDYSQPENVVLTVTQQQDLGNTPLYVLPFEVSWYVDGARFTRRFTLDAKQGSFSLENKVPISQAYFDERKVLLAEKHTHRSDDQLVDQFGASHFGVARYEALDSLSQRSLDTAAIKELVRVGLADDFWPIREVTLHHFGDSILSFGMEETLLALASEDKSNSVQASAITALASSGGDYGSNYMLWMEDSSYYVAGAALDAYLQMNGEGLGKEKVASAFEDERSIRMLIPLIDFYTQQEIPGKGAWLHEVYDRTSGQDLYYLIGYYGDYFVKLPGEGSDRAIEKLYQTGMKHTASYVRFAAFQALFGFIDEEGVLEKANAIFDQESDESIKNSEKYFLLPYEDEN</sequence>
<dbReference type="GO" id="GO:0043171">
    <property type="term" value="P:peptide catabolic process"/>
    <property type="evidence" value="ECO:0007669"/>
    <property type="project" value="TreeGrafter"/>
</dbReference>
<dbReference type="InterPro" id="IPR014782">
    <property type="entry name" value="Peptidase_M1_dom"/>
</dbReference>
<dbReference type="Gene3D" id="2.60.40.1730">
    <property type="entry name" value="tricorn interacting facor f3 domain"/>
    <property type="match status" value="1"/>
</dbReference>
<keyword evidence="10" id="KW-0862">Zinc</keyword>
<evidence type="ECO:0000256" key="11">
    <source>
        <dbReference type="ARBA" id="ARBA00023049"/>
    </source>
</evidence>
<evidence type="ECO:0000256" key="4">
    <source>
        <dbReference type="ARBA" id="ARBA00012564"/>
    </source>
</evidence>
<dbReference type="GO" id="GO:0005615">
    <property type="term" value="C:extracellular space"/>
    <property type="evidence" value="ECO:0007669"/>
    <property type="project" value="TreeGrafter"/>
</dbReference>
<evidence type="ECO:0000256" key="6">
    <source>
        <dbReference type="ARBA" id="ARBA00022438"/>
    </source>
</evidence>
<dbReference type="CDD" id="cd09603">
    <property type="entry name" value="M1_APN_like"/>
    <property type="match status" value="1"/>
</dbReference>
<comment type="catalytic activity">
    <reaction evidence="1">
        <text>Release of an N-terminal amino acid, Xaa-|-Yaa- from a peptide, amide or arylamide. Xaa is preferably Ala, but may be most amino acids including Pro (slow action). When a terminal hydrophobic residue is followed by a prolyl residue, the two may be released as an intact Xaa-Pro dipeptide.</text>
        <dbReference type="EC" id="3.4.11.2"/>
    </reaction>
</comment>
<dbReference type="InterPro" id="IPR050344">
    <property type="entry name" value="Peptidase_M1_aminopeptidases"/>
</dbReference>
<dbReference type="PANTHER" id="PTHR11533:SF174">
    <property type="entry name" value="PUROMYCIN-SENSITIVE AMINOPEPTIDASE-RELATED"/>
    <property type="match status" value="1"/>
</dbReference>
<evidence type="ECO:0000256" key="5">
    <source>
        <dbReference type="ARBA" id="ARBA00015611"/>
    </source>
</evidence>
<dbReference type="Pfam" id="PF17900">
    <property type="entry name" value="Peptidase_M1_N"/>
    <property type="match status" value="1"/>
</dbReference>
<dbReference type="GO" id="GO:0005737">
    <property type="term" value="C:cytoplasm"/>
    <property type="evidence" value="ECO:0007669"/>
    <property type="project" value="TreeGrafter"/>
</dbReference>
<dbReference type="SUPFAM" id="SSF63737">
    <property type="entry name" value="Leukotriene A4 hydrolase N-terminal domain"/>
    <property type="match status" value="1"/>
</dbReference>
<evidence type="ECO:0000256" key="2">
    <source>
        <dbReference type="ARBA" id="ARBA00001947"/>
    </source>
</evidence>
<dbReference type="Pfam" id="PF01433">
    <property type="entry name" value="Peptidase_M1"/>
    <property type="match status" value="1"/>
</dbReference>
<keyword evidence="6 14" id="KW-0031">Aminopeptidase</keyword>
<dbReference type="Proteomes" id="UP000010796">
    <property type="component" value="Chromosome"/>
</dbReference>
<reference evidence="15" key="1">
    <citation type="submission" date="2012-02" db="EMBL/GenBank/DDBJ databases">
        <title>The complete genome of Echinicola vietnamensis DSM 17526.</title>
        <authorList>
            <person name="Lucas S."/>
            <person name="Copeland A."/>
            <person name="Lapidus A."/>
            <person name="Glavina del Rio T."/>
            <person name="Dalin E."/>
            <person name="Tice H."/>
            <person name="Bruce D."/>
            <person name="Goodwin L."/>
            <person name="Pitluck S."/>
            <person name="Peters L."/>
            <person name="Ovchinnikova G."/>
            <person name="Teshima H."/>
            <person name="Kyrpides N."/>
            <person name="Mavromatis K."/>
            <person name="Ivanova N."/>
            <person name="Brettin T."/>
            <person name="Detter J.C."/>
            <person name="Han C."/>
            <person name="Larimer F."/>
            <person name="Land M."/>
            <person name="Hauser L."/>
            <person name="Markowitz V."/>
            <person name="Cheng J.-F."/>
            <person name="Hugenholtz P."/>
            <person name="Woyke T."/>
            <person name="Wu D."/>
            <person name="Brambilla E."/>
            <person name="Klenk H.-P."/>
            <person name="Eisen J.A."/>
        </authorList>
    </citation>
    <scope>NUCLEOTIDE SEQUENCE [LARGE SCALE GENOMIC DNA]</scope>
    <source>
        <strain evidence="15">DSM 17526 / LMG 23754 / KMM 6221</strain>
    </source>
</reference>
<dbReference type="STRING" id="926556.Echvi_0274"/>
<dbReference type="GO" id="GO:0016285">
    <property type="term" value="F:alanyl aminopeptidase activity"/>
    <property type="evidence" value="ECO:0007669"/>
    <property type="project" value="UniProtKB-EC"/>
</dbReference>
<evidence type="ECO:0000256" key="8">
    <source>
        <dbReference type="ARBA" id="ARBA00022723"/>
    </source>
</evidence>
<evidence type="ECO:0000259" key="12">
    <source>
        <dbReference type="Pfam" id="PF01433"/>
    </source>
</evidence>
<dbReference type="Gene3D" id="1.10.390.10">
    <property type="entry name" value="Neutral Protease Domain 2"/>
    <property type="match status" value="1"/>
</dbReference>
<dbReference type="EMBL" id="CP003346">
    <property type="protein sequence ID" value="AGA76565.1"/>
    <property type="molecule type" value="Genomic_DNA"/>
</dbReference>
<dbReference type="KEGG" id="evi:Echvi_0274"/>
<evidence type="ECO:0000256" key="7">
    <source>
        <dbReference type="ARBA" id="ARBA00022670"/>
    </source>
</evidence>
<evidence type="ECO:0000259" key="13">
    <source>
        <dbReference type="Pfam" id="PF17900"/>
    </source>
</evidence>
<dbReference type="PRINTS" id="PR00756">
    <property type="entry name" value="ALADIPTASE"/>
</dbReference>
<dbReference type="eggNOG" id="COG1413">
    <property type="taxonomic scope" value="Bacteria"/>
</dbReference>
<keyword evidence="8" id="KW-0479">Metal-binding</keyword>
<dbReference type="PANTHER" id="PTHR11533">
    <property type="entry name" value="PROTEASE M1 ZINC METALLOPROTEASE"/>
    <property type="match status" value="1"/>
</dbReference>
<dbReference type="HOGENOM" id="CLU_014298_0_0_10"/>
<evidence type="ECO:0000313" key="15">
    <source>
        <dbReference type="Proteomes" id="UP000010796"/>
    </source>
</evidence>
<evidence type="ECO:0000256" key="9">
    <source>
        <dbReference type="ARBA" id="ARBA00022801"/>
    </source>
</evidence>
<evidence type="ECO:0000256" key="3">
    <source>
        <dbReference type="ARBA" id="ARBA00010136"/>
    </source>
</evidence>
<dbReference type="GO" id="GO:0042277">
    <property type="term" value="F:peptide binding"/>
    <property type="evidence" value="ECO:0007669"/>
    <property type="project" value="TreeGrafter"/>
</dbReference>
<dbReference type="InterPro" id="IPR045357">
    <property type="entry name" value="Aminopeptidase_N-like_N"/>
</dbReference>
<proteinExistence type="inferred from homology"/>
<dbReference type="GO" id="GO:0070006">
    <property type="term" value="F:metalloaminopeptidase activity"/>
    <property type="evidence" value="ECO:0007669"/>
    <property type="project" value="TreeGrafter"/>
</dbReference>
<comment type="similarity">
    <text evidence="3">Belongs to the peptidase M1 family.</text>
</comment>
<evidence type="ECO:0000256" key="1">
    <source>
        <dbReference type="ARBA" id="ARBA00000098"/>
    </source>
</evidence>
<accession>L0FV90</accession>
<dbReference type="PATRIC" id="fig|926556.3.peg.273"/>
<dbReference type="InterPro" id="IPR042097">
    <property type="entry name" value="Aminopeptidase_N-like_N_sf"/>
</dbReference>
<organism evidence="14 15">
    <name type="scientific">Echinicola vietnamensis (strain DSM 17526 / LMG 23754 / KMM 6221)</name>
    <dbReference type="NCBI Taxonomy" id="926556"/>
    <lineage>
        <taxon>Bacteria</taxon>
        <taxon>Pseudomonadati</taxon>
        <taxon>Bacteroidota</taxon>
        <taxon>Cytophagia</taxon>
        <taxon>Cytophagales</taxon>
        <taxon>Cyclobacteriaceae</taxon>
        <taxon>Echinicola</taxon>
    </lineage>
</organism>
<dbReference type="eggNOG" id="COG0308">
    <property type="taxonomic scope" value="Bacteria"/>
</dbReference>
<dbReference type="InterPro" id="IPR001930">
    <property type="entry name" value="Peptidase_M1"/>
</dbReference>
<keyword evidence="15" id="KW-1185">Reference proteome</keyword>
<dbReference type="RefSeq" id="WP_015264132.1">
    <property type="nucleotide sequence ID" value="NC_019904.1"/>
</dbReference>
<dbReference type="GO" id="GO:0008270">
    <property type="term" value="F:zinc ion binding"/>
    <property type="evidence" value="ECO:0007669"/>
    <property type="project" value="InterPro"/>
</dbReference>
<evidence type="ECO:0000256" key="10">
    <source>
        <dbReference type="ARBA" id="ARBA00022833"/>
    </source>
</evidence>
<name>L0FV90_ECHVK</name>
<dbReference type="SUPFAM" id="SSF55486">
    <property type="entry name" value="Metalloproteases ('zincins'), catalytic domain"/>
    <property type="match status" value="1"/>
</dbReference>
<dbReference type="InterPro" id="IPR027268">
    <property type="entry name" value="Peptidase_M4/M1_CTD_sf"/>
</dbReference>
<dbReference type="GO" id="GO:0016020">
    <property type="term" value="C:membrane"/>
    <property type="evidence" value="ECO:0007669"/>
    <property type="project" value="TreeGrafter"/>
</dbReference>
<keyword evidence="9" id="KW-0378">Hydrolase</keyword>
<feature type="domain" description="Peptidase M1 membrane alanine aminopeptidase" evidence="12">
    <location>
        <begin position="295"/>
        <end position="500"/>
    </location>
</feature>
<dbReference type="AlphaFoldDB" id="L0FV90"/>
<keyword evidence="7" id="KW-0645">Protease</keyword>
<protein>
    <recommendedName>
        <fullName evidence="5">Aminopeptidase N</fullName>
        <ecNumber evidence="4">3.4.11.2</ecNumber>
    </recommendedName>
</protein>
<feature type="domain" description="Aminopeptidase N-like N-terminal" evidence="13">
    <location>
        <begin position="71"/>
        <end position="257"/>
    </location>
</feature>
<dbReference type="OrthoDB" id="100605at2"/>
<keyword evidence="11" id="KW-0482">Metalloprotease</keyword>
<dbReference type="PROSITE" id="PS51257">
    <property type="entry name" value="PROKAR_LIPOPROTEIN"/>
    <property type="match status" value="1"/>
</dbReference>
<comment type="cofactor">
    <cofactor evidence="2">
        <name>Zn(2+)</name>
        <dbReference type="ChEBI" id="CHEBI:29105"/>
    </cofactor>
</comment>
<evidence type="ECO:0000313" key="14">
    <source>
        <dbReference type="EMBL" id="AGA76565.1"/>
    </source>
</evidence>
<gene>
    <name evidence="14" type="ordered locus">Echvi_0274</name>
</gene>
<dbReference type="GO" id="GO:0006508">
    <property type="term" value="P:proteolysis"/>
    <property type="evidence" value="ECO:0007669"/>
    <property type="project" value="UniProtKB-KW"/>
</dbReference>